<dbReference type="InterPro" id="IPR032465">
    <property type="entry name" value="ACMSD"/>
</dbReference>
<keyword evidence="3" id="KW-0378">Hydrolase</keyword>
<dbReference type="SUPFAM" id="SSF51556">
    <property type="entry name" value="Metallo-dependent hydrolases"/>
    <property type="match status" value="1"/>
</dbReference>
<name>A0A853G3F1_9BURK</name>
<dbReference type="Gene3D" id="3.20.20.140">
    <property type="entry name" value="Metal-dependent hydrolases"/>
    <property type="match status" value="1"/>
</dbReference>
<reference evidence="3 4" key="1">
    <citation type="submission" date="2020-07" db="EMBL/GenBank/DDBJ databases">
        <title>Taxonomic revisions and descriptions of new bacterial species based on genomic comparisons in the high-G+C-content subgroup of the family Alcaligenaceae.</title>
        <authorList>
            <person name="Szabo A."/>
            <person name="Felfoldi T."/>
        </authorList>
    </citation>
    <scope>NUCLEOTIDE SEQUENCE [LARGE SCALE GENOMIC DNA]</scope>
    <source>
        <strain evidence="3 4">LMG 24012</strain>
    </source>
</reference>
<dbReference type="PANTHER" id="PTHR21240">
    <property type="entry name" value="2-AMINO-3-CARBOXYLMUCONATE-6-SEMIALDEHYDE DECARBOXYLASE"/>
    <property type="match status" value="1"/>
</dbReference>
<keyword evidence="4" id="KW-1185">Reference proteome</keyword>
<comment type="caution">
    <text evidence="3">The sequence shown here is derived from an EMBL/GenBank/DDBJ whole genome shotgun (WGS) entry which is preliminary data.</text>
</comment>
<dbReference type="Proteomes" id="UP000559809">
    <property type="component" value="Unassembled WGS sequence"/>
</dbReference>
<feature type="domain" description="Amidohydrolase-related" evidence="2">
    <location>
        <begin position="44"/>
        <end position="285"/>
    </location>
</feature>
<gene>
    <name evidence="3" type="ORF">H0A72_15670</name>
</gene>
<accession>A0A853G3F1</accession>
<organism evidence="3 4">
    <name type="scientific">Parapusillimonas granuli</name>
    <dbReference type="NCBI Taxonomy" id="380911"/>
    <lineage>
        <taxon>Bacteria</taxon>
        <taxon>Pseudomonadati</taxon>
        <taxon>Pseudomonadota</taxon>
        <taxon>Betaproteobacteria</taxon>
        <taxon>Burkholderiales</taxon>
        <taxon>Alcaligenaceae</taxon>
        <taxon>Parapusillimonas</taxon>
    </lineage>
</organism>
<dbReference type="GO" id="GO:0016787">
    <property type="term" value="F:hydrolase activity"/>
    <property type="evidence" value="ECO:0007669"/>
    <property type="project" value="UniProtKB-KW"/>
</dbReference>
<dbReference type="RefSeq" id="WP_180157014.1">
    <property type="nucleotide sequence ID" value="NZ_JACCEM010000008.1"/>
</dbReference>
<dbReference type="Pfam" id="PF04909">
    <property type="entry name" value="Amidohydro_2"/>
    <property type="match status" value="1"/>
</dbReference>
<evidence type="ECO:0000313" key="4">
    <source>
        <dbReference type="Proteomes" id="UP000559809"/>
    </source>
</evidence>
<dbReference type="InterPro" id="IPR006680">
    <property type="entry name" value="Amidohydro-rel"/>
</dbReference>
<evidence type="ECO:0000313" key="3">
    <source>
        <dbReference type="EMBL" id="NYT50757.1"/>
    </source>
</evidence>
<protein>
    <submittedName>
        <fullName evidence="3">Amidohydrolase</fullName>
    </submittedName>
</protein>
<dbReference type="AlphaFoldDB" id="A0A853G3F1"/>
<dbReference type="EMBL" id="JACCEM010000008">
    <property type="protein sequence ID" value="NYT50757.1"/>
    <property type="molecule type" value="Genomic_DNA"/>
</dbReference>
<keyword evidence="1" id="KW-0456">Lyase</keyword>
<evidence type="ECO:0000259" key="2">
    <source>
        <dbReference type="Pfam" id="PF04909"/>
    </source>
</evidence>
<dbReference type="PANTHER" id="PTHR21240:SF19">
    <property type="entry name" value="CATALYTIC_ HYDROLASE"/>
    <property type="match status" value="1"/>
</dbReference>
<proteinExistence type="predicted"/>
<evidence type="ECO:0000256" key="1">
    <source>
        <dbReference type="ARBA" id="ARBA00023239"/>
    </source>
</evidence>
<sequence length="294" mass="32840">MIIDYTSKPPLPDHQVGGSHLDGYDRVYAKSYRSAGRDKGVGEASLADYLGTYDSLGVSRVVIKARDAETTHGYRVTNEAVAEFCRRHSPRFIGLAGVDPNKGMRAIRELEHAVKELGLHGLNLHPYEHQIPISDPKMYPLYAKCIELGIPLNLHCSTSFSTSAAMDCGHPRHLDQVMMHFPELRVCAAPPGWPWVLDLIGVAWRHENVFIGITAVRPKYLTVEHSGFGPLLQYGRTVLQDRIIWGSAWPMQPVDSALREIEALGLGEPVKRKWLHENAANFLNLPAQRAVDHE</sequence>
<dbReference type="InterPro" id="IPR032466">
    <property type="entry name" value="Metal_Hydrolase"/>
</dbReference>
<dbReference type="GO" id="GO:0016831">
    <property type="term" value="F:carboxy-lyase activity"/>
    <property type="evidence" value="ECO:0007669"/>
    <property type="project" value="InterPro"/>
</dbReference>